<feature type="compositionally biased region" description="Polar residues" evidence="1">
    <location>
        <begin position="221"/>
        <end position="230"/>
    </location>
</feature>
<sequence length="831" mass="89359">MDDPWGSPWAASDAPPKTELARPTPPDTLLSPPPRALVGSLSSSPGQSPWVEDGGFGDWGTWGDSAFQQHPTTPRLDGSGRASPFAWPGSTATSPGLKPLPRSRTPSIFRQSSPDPWAAESSLNNRRNTVSSLAPSIQEDADSKKDRRSREGVTPPTGLGIEIGRCDLAKNEAELKEEASTKVAEHELDEPLVPPVITEPQDFEKSTAESILNNDAHETSPRPSSTFSHTSSRELDRQDSPITSIDEDTKSRRHGLSRKPSKVQELVGMYNGLAKATPQELQSVDKQDVTRRGKSAEGSPNPNTARRKDDDGADIGDFEDAGQGDEGSRPGSSAASVVSDRSSTPKAAVENDVPKIPAINATKPQSPPPKTASAMKKLVDKFGPIDFGVDLGALDKLSLPVKSDEEPEGHTEVLDRLVTDSFTSISERKVWYRVSRFGSARKHDSGDEDYHRVTWSNSEARDETLKIVRRWMEEDSYTGRAILGGSKRTSVFNWDSNAAPIDLNTIFGRRSGHSRTSSVQQPRDSTASSIHSIGSLSVPRTASRTSVSSLNPNEMPSTPVASFGWSSNVHESPKVDKTMPTEKSRYSLEPPSRPSVSALSARVAAPSPIQPPQPPQQQTGMDDKAPDNEDDDWGEMVSSPEVETHPSIEGIISVTTESSQPQKQPQDIPVPKTPVGIGPWTFGDFSGFEAPVNASKANDSLEKAPSSPPAQKSQPQKLPQEIPIAQTPAGNPWDFGDLSVFETPAGASKAGDTLERARLFPPTAGPEPHDTDVSATITMPSVASSVQMSKTPLPAPKLALGPIEDTGAQLGQDEIVRRIVQGLPDLSYMLH</sequence>
<feature type="compositionally biased region" description="Low complexity" evidence="1">
    <location>
        <begin position="332"/>
        <end position="342"/>
    </location>
</feature>
<feature type="compositionally biased region" description="Basic residues" evidence="1">
    <location>
        <begin position="251"/>
        <end position="261"/>
    </location>
</feature>
<dbReference type="EMBL" id="QJNU01000806">
    <property type="protein sequence ID" value="RYO85648.1"/>
    <property type="molecule type" value="Genomic_DNA"/>
</dbReference>
<name>A0A4Q4SVR1_9PEZI</name>
<organism evidence="2 3">
    <name type="scientific">Monosporascus ibericus</name>
    <dbReference type="NCBI Taxonomy" id="155417"/>
    <lineage>
        <taxon>Eukaryota</taxon>
        <taxon>Fungi</taxon>
        <taxon>Dikarya</taxon>
        <taxon>Ascomycota</taxon>
        <taxon>Pezizomycotina</taxon>
        <taxon>Sordariomycetes</taxon>
        <taxon>Xylariomycetidae</taxon>
        <taxon>Xylariales</taxon>
        <taxon>Xylariales incertae sedis</taxon>
        <taxon>Monosporascus</taxon>
    </lineage>
</organism>
<feature type="compositionally biased region" description="Polar residues" evidence="1">
    <location>
        <begin position="104"/>
        <end position="114"/>
    </location>
</feature>
<feature type="compositionally biased region" description="Polar residues" evidence="1">
    <location>
        <begin position="514"/>
        <end position="570"/>
    </location>
</feature>
<feature type="region of interest" description="Disordered" evidence="1">
    <location>
        <begin position="511"/>
        <end position="718"/>
    </location>
</feature>
<dbReference type="OrthoDB" id="3941134at2759"/>
<feature type="compositionally biased region" description="Low complexity" evidence="1">
    <location>
        <begin position="703"/>
        <end position="717"/>
    </location>
</feature>
<feature type="compositionally biased region" description="Acidic residues" evidence="1">
    <location>
        <begin position="311"/>
        <end position="323"/>
    </location>
</feature>
<comment type="caution">
    <text evidence="2">The sequence shown here is derived from an EMBL/GenBank/DDBJ whole genome shotgun (WGS) entry which is preliminary data.</text>
</comment>
<protein>
    <submittedName>
        <fullName evidence="2">Uncharacterized protein</fullName>
    </submittedName>
</protein>
<feature type="compositionally biased region" description="Basic and acidic residues" evidence="1">
    <location>
        <begin position="141"/>
        <end position="151"/>
    </location>
</feature>
<dbReference type="AlphaFoldDB" id="A0A4Q4SVR1"/>
<feature type="compositionally biased region" description="Basic and acidic residues" evidence="1">
    <location>
        <begin position="571"/>
        <end position="586"/>
    </location>
</feature>
<accession>A0A4Q4SVR1</accession>
<dbReference type="STRING" id="155417.A0A4Q4SVR1"/>
<evidence type="ECO:0000313" key="2">
    <source>
        <dbReference type="EMBL" id="RYO85648.1"/>
    </source>
</evidence>
<feature type="compositionally biased region" description="Polar residues" evidence="1">
    <location>
        <begin position="121"/>
        <end position="135"/>
    </location>
</feature>
<proteinExistence type="predicted"/>
<feature type="compositionally biased region" description="Polar residues" evidence="1">
    <location>
        <begin position="653"/>
        <end position="665"/>
    </location>
</feature>
<gene>
    <name evidence="2" type="ORF">DL764_009131</name>
</gene>
<feature type="region of interest" description="Disordered" evidence="1">
    <location>
        <begin position="1"/>
        <end position="374"/>
    </location>
</feature>
<feature type="compositionally biased region" description="Basic and acidic residues" evidence="1">
    <location>
        <begin position="164"/>
        <end position="186"/>
    </location>
</feature>
<keyword evidence="3" id="KW-1185">Reference proteome</keyword>
<evidence type="ECO:0000256" key="1">
    <source>
        <dbReference type="SAM" id="MobiDB-lite"/>
    </source>
</evidence>
<feature type="compositionally biased region" description="Pro residues" evidence="1">
    <location>
        <begin position="23"/>
        <end position="35"/>
    </location>
</feature>
<evidence type="ECO:0000313" key="3">
    <source>
        <dbReference type="Proteomes" id="UP000293360"/>
    </source>
</evidence>
<feature type="compositionally biased region" description="Basic and acidic residues" evidence="1">
    <location>
        <begin position="283"/>
        <end position="295"/>
    </location>
</feature>
<dbReference type="Proteomes" id="UP000293360">
    <property type="component" value="Unassembled WGS sequence"/>
</dbReference>
<reference evidence="2 3" key="1">
    <citation type="submission" date="2018-06" db="EMBL/GenBank/DDBJ databases">
        <title>Complete Genomes of Monosporascus.</title>
        <authorList>
            <person name="Robinson A.J."/>
            <person name="Natvig D.O."/>
        </authorList>
    </citation>
    <scope>NUCLEOTIDE SEQUENCE [LARGE SCALE GENOMIC DNA]</scope>
    <source>
        <strain evidence="2 3">CBS 110550</strain>
    </source>
</reference>